<accession>A0ABR1CY68</accession>
<feature type="region of interest" description="Disordered" evidence="1">
    <location>
        <begin position="141"/>
        <end position="161"/>
    </location>
</feature>
<name>A0ABR1CY68_NECAM</name>
<proteinExistence type="predicted"/>
<comment type="caution">
    <text evidence="2">The sequence shown here is derived from an EMBL/GenBank/DDBJ whole genome shotgun (WGS) entry which is preliminary data.</text>
</comment>
<evidence type="ECO:0000256" key="1">
    <source>
        <dbReference type="SAM" id="MobiDB-lite"/>
    </source>
</evidence>
<evidence type="ECO:0000313" key="3">
    <source>
        <dbReference type="Proteomes" id="UP001303046"/>
    </source>
</evidence>
<feature type="compositionally biased region" description="Basic and acidic residues" evidence="1">
    <location>
        <begin position="146"/>
        <end position="160"/>
    </location>
</feature>
<protein>
    <submittedName>
        <fullName evidence="2">Uncharacterized protein</fullName>
    </submittedName>
</protein>
<evidence type="ECO:0000313" key="2">
    <source>
        <dbReference type="EMBL" id="KAK6743267.1"/>
    </source>
</evidence>
<keyword evidence="3" id="KW-1185">Reference proteome</keyword>
<dbReference type="InterPro" id="IPR036397">
    <property type="entry name" value="RNaseH_sf"/>
</dbReference>
<reference evidence="2 3" key="1">
    <citation type="submission" date="2023-08" db="EMBL/GenBank/DDBJ databases">
        <title>A Necator americanus chromosomal reference genome.</title>
        <authorList>
            <person name="Ilik V."/>
            <person name="Petrzelkova K.J."/>
            <person name="Pardy F."/>
            <person name="Fuh T."/>
            <person name="Niatou-Singa F.S."/>
            <person name="Gouil Q."/>
            <person name="Baker L."/>
            <person name="Ritchie M.E."/>
            <person name="Jex A.R."/>
            <person name="Gazzola D."/>
            <person name="Li H."/>
            <person name="Toshio Fujiwara R."/>
            <person name="Zhan B."/>
            <person name="Aroian R.V."/>
            <person name="Pafco B."/>
            <person name="Schwarz E.M."/>
        </authorList>
    </citation>
    <scope>NUCLEOTIDE SEQUENCE [LARGE SCALE GENOMIC DNA]</scope>
    <source>
        <strain evidence="2 3">Aroian</strain>
        <tissue evidence="2">Whole animal</tissue>
    </source>
</reference>
<dbReference type="Proteomes" id="UP001303046">
    <property type="component" value="Unassembled WGS sequence"/>
</dbReference>
<sequence length="260" mass="30618">MVRFQKRYRGAQNQPKLGLTDLKNEECGKKFRQRVSMSVLDYGLGRRNGQEGYLLSHTTYSEVDMVYHRMTPVKHQDLARSSEVVTKNRLHFFVHVIRRPFDRLVQVTKVVKEDLKTLGADKQFSRDVKFRRLWNSDGPNKMGSDMFKDDTSRRIPEGHNTRRPIKSSQIIYTDEKMFSLDGPDGCRHYWRDLREAPKVSSEKELRRWCIGWATCPPDCNPMENMWKIVVRHVYSNNRQFSTIEELKTAISNAWEISITT</sequence>
<dbReference type="EMBL" id="JAVFWL010000003">
    <property type="protein sequence ID" value="KAK6743267.1"/>
    <property type="molecule type" value="Genomic_DNA"/>
</dbReference>
<organism evidence="2 3">
    <name type="scientific">Necator americanus</name>
    <name type="common">Human hookworm</name>
    <dbReference type="NCBI Taxonomy" id="51031"/>
    <lineage>
        <taxon>Eukaryota</taxon>
        <taxon>Metazoa</taxon>
        <taxon>Ecdysozoa</taxon>
        <taxon>Nematoda</taxon>
        <taxon>Chromadorea</taxon>
        <taxon>Rhabditida</taxon>
        <taxon>Rhabditina</taxon>
        <taxon>Rhabditomorpha</taxon>
        <taxon>Strongyloidea</taxon>
        <taxon>Ancylostomatidae</taxon>
        <taxon>Bunostominae</taxon>
        <taxon>Necator</taxon>
    </lineage>
</organism>
<dbReference type="Gene3D" id="3.30.420.10">
    <property type="entry name" value="Ribonuclease H-like superfamily/Ribonuclease H"/>
    <property type="match status" value="1"/>
</dbReference>
<gene>
    <name evidence="2" type="primary">Necator_chrIII.g11259</name>
    <name evidence="2" type="ORF">RB195_010494</name>
</gene>